<dbReference type="InterPro" id="IPR008906">
    <property type="entry name" value="HATC_C_dom"/>
</dbReference>
<dbReference type="InterPro" id="IPR012337">
    <property type="entry name" value="RNaseH-like_sf"/>
</dbReference>
<dbReference type="Pfam" id="PF04937">
    <property type="entry name" value="DUF659"/>
    <property type="match status" value="1"/>
</dbReference>
<name>A0A811R9Q8_9POAL</name>
<feature type="region of interest" description="Disordered" evidence="1">
    <location>
        <begin position="18"/>
        <end position="52"/>
    </location>
</feature>
<organism evidence="4 5">
    <name type="scientific">Miscanthus lutarioriparius</name>
    <dbReference type="NCBI Taxonomy" id="422564"/>
    <lineage>
        <taxon>Eukaryota</taxon>
        <taxon>Viridiplantae</taxon>
        <taxon>Streptophyta</taxon>
        <taxon>Embryophyta</taxon>
        <taxon>Tracheophyta</taxon>
        <taxon>Spermatophyta</taxon>
        <taxon>Magnoliopsida</taxon>
        <taxon>Liliopsida</taxon>
        <taxon>Poales</taxon>
        <taxon>Poaceae</taxon>
        <taxon>PACMAD clade</taxon>
        <taxon>Panicoideae</taxon>
        <taxon>Andropogonodae</taxon>
        <taxon>Andropogoneae</taxon>
        <taxon>Saccharinae</taxon>
        <taxon>Miscanthus</taxon>
    </lineage>
</organism>
<evidence type="ECO:0000259" key="3">
    <source>
        <dbReference type="Pfam" id="PF05699"/>
    </source>
</evidence>
<proteinExistence type="predicted"/>
<dbReference type="PANTHER" id="PTHR32166">
    <property type="entry name" value="OSJNBA0013A04.12 PROTEIN"/>
    <property type="match status" value="1"/>
</dbReference>
<feature type="domain" description="DUF659" evidence="2">
    <location>
        <begin position="166"/>
        <end position="273"/>
    </location>
</feature>
<feature type="compositionally biased region" description="Acidic residues" evidence="1">
    <location>
        <begin position="21"/>
        <end position="34"/>
    </location>
</feature>
<evidence type="ECO:0000313" key="4">
    <source>
        <dbReference type="EMBL" id="CAD6266763.1"/>
    </source>
</evidence>
<sequence>MDAYIKKNTRSAVVVVPEVQQDSEEGEGDEVVEVEPEKVPSSGTKTKQKQAQAKKKVAQSSIAAYMAAAGSSKPANQKNTKSVVSMLRKTPEEVVSERHKFKTSQPTIEHCTKKENKQVVDGHVADFFYENRIPFNVINSRSWEIMLESIGQYGPGYRSPSYHEINTSHRHLINFLANSPAGTFFLGSVDASSEVADMNLLADLLEKQIDKIGREYVVQIVTDNGSNFKAAGRILMERIPHLFWTPCAAHCLNLLLQDIGEIKEFNTIINSTKKRWDTQMEQKLYGAALFLNPNKFFAIRRKTRDNFARLRGMFNQVLWKMVTDDNVSTKISQQADDYEQSEGEGFSMPLAIRDRDKKNPIRWWCSYGGHAFELQCLAKKIISLCCAASGCEHNWSEFSSIHTKKRNRLGHKRLNKLVYVSYNKRMTNGFQKIRELGCKGKRSNPLLLEEFQWDSEWVDENCGELPWAVVDEAIGASENLRARNLPRVAASRAVATVQKTYTRNRKCRRGTSAAQDISGGEEDDSDHDADARNEDQEDQDVSDPVAPMEEDEDPHGCATDGDGGGFCVDGTLLE</sequence>
<dbReference type="AlphaFoldDB" id="A0A811R9Q8"/>
<protein>
    <recommendedName>
        <fullName evidence="6">DUF659 domain-containing protein</fullName>
    </recommendedName>
</protein>
<evidence type="ECO:0000259" key="2">
    <source>
        <dbReference type="Pfam" id="PF04937"/>
    </source>
</evidence>
<reference evidence="4" key="1">
    <citation type="submission" date="2020-10" db="EMBL/GenBank/DDBJ databases">
        <authorList>
            <person name="Han B."/>
            <person name="Lu T."/>
            <person name="Zhao Q."/>
            <person name="Huang X."/>
            <person name="Zhao Y."/>
        </authorList>
    </citation>
    <scope>NUCLEOTIDE SEQUENCE</scope>
</reference>
<evidence type="ECO:0008006" key="6">
    <source>
        <dbReference type="Google" id="ProtNLM"/>
    </source>
</evidence>
<dbReference type="OrthoDB" id="2442898at2759"/>
<feature type="region of interest" description="Disordered" evidence="1">
    <location>
        <begin position="505"/>
        <end position="574"/>
    </location>
</feature>
<evidence type="ECO:0000256" key="1">
    <source>
        <dbReference type="SAM" id="MobiDB-lite"/>
    </source>
</evidence>
<evidence type="ECO:0000313" key="5">
    <source>
        <dbReference type="Proteomes" id="UP000604825"/>
    </source>
</evidence>
<dbReference type="SUPFAM" id="SSF53098">
    <property type="entry name" value="Ribonuclease H-like"/>
    <property type="match status" value="1"/>
</dbReference>
<dbReference type="Pfam" id="PF05699">
    <property type="entry name" value="Dimer_Tnp_hAT"/>
    <property type="match status" value="1"/>
</dbReference>
<dbReference type="PANTHER" id="PTHR32166:SF74">
    <property type="entry name" value="OS05G0256350 PROTEIN"/>
    <property type="match status" value="1"/>
</dbReference>
<dbReference type="InterPro" id="IPR007021">
    <property type="entry name" value="DUF659"/>
</dbReference>
<dbReference type="GO" id="GO:0046983">
    <property type="term" value="F:protein dimerization activity"/>
    <property type="evidence" value="ECO:0007669"/>
    <property type="project" value="InterPro"/>
</dbReference>
<feature type="domain" description="HAT C-terminal dimerisation" evidence="3">
    <location>
        <begin position="356"/>
        <end position="421"/>
    </location>
</feature>
<dbReference type="EMBL" id="CAJGYO010000014">
    <property type="protein sequence ID" value="CAD6266763.1"/>
    <property type="molecule type" value="Genomic_DNA"/>
</dbReference>
<comment type="caution">
    <text evidence="4">The sequence shown here is derived from an EMBL/GenBank/DDBJ whole genome shotgun (WGS) entry which is preliminary data.</text>
</comment>
<gene>
    <name evidence="4" type="ORF">NCGR_LOCUS50068</name>
</gene>
<dbReference type="Proteomes" id="UP000604825">
    <property type="component" value="Unassembled WGS sequence"/>
</dbReference>
<accession>A0A811R9Q8</accession>
<keyword evidence="5" id="KW-1185">Reference proteome</keyword>